<evidence type="ECO:0000256" key="1">
    <source>
        <dbReference type="SAM" id="SignalP"/>
    </source>
</evidence>
<dbReference type="AlphaFoldDB" id="A0A2T0X684"/>
<keyword evidence="1" id="KW-0732">Signal</keyword>
<reference evidence="2 3" key="1">
    <citation type="submission" date="2018-07" db="EMBL/GenBank/DDBJ databases">
        <title>Freshwater and sediment microbial communities from various areas in North America, analyzing microbe dynamics in response to fracking.</title>
        <authorList>
            <person name="Lamendella R."/>
        </authorList>
    </citation>
    <scope>NUCLEOTIDE SEQUENCE [LARGE SCALE GENOMIC DNA]</scope>
    <source>
        <strain evidence="2 3">160A</strain>
    </source>
</reference>
<name>A0A2T0X684_9BACT</name>
<gene>
    <name evidence="2" type="ORF">DFO77_12418</name>
</gene>
<evidence type="ECO:0000313" key="3">
    <source>
        <dbReference type="Proteomes" id="UP000252733"/>
    </source>
</evidence>
<evidence type="ECO:0008006" key="4">
    <source>
        <dbReference type="Google" id="ProtNLM"/>
    </source>
</evidence>
<comment type="caution">
    <text evidence="2">The sequence shown here is derived from an EMBL/GenBank/DDBJ whole genome shotgun (WGS) entry which is preliminary data.</text>
</comment>
<keyword evidence="3" id="KW-1185">Reference proteome</keyword>
<sequence length="167" mass="18396">MKRVNFVAGLLFFVMILSGSSVVAAGDAVSVLSGNSLTELGNYQITELESETIGNETVRKFQIEYENGSAPIVVLLNERKRCNDFIVRSNVMEIQYVCKKSGFGATTISNSDFRVLPEQTNNMFLSQEALSRQEKIVNSQVSVEKALGLIACYYPGLLKNIQNISAN</sequence>
<feature type="chain" id="PRO_5030056573" description="DUF4468 domain-containing protein" evidence="1">
    <location>
        <begin position="25"/>
        <end position="167"/>
    </location>
</feature>
<feature type="signal peptide" evidence="1">
    <location>
        <begin position="1"/>
        <end position="24"/>
    </location>
</feature>
<dbReference type="EMBL" id="QPIZ01000024">
    <property type="protein sequence ID" value="RCW30007.1"/>
    <property type="molecule type" value="Genomic_DNA"/>
</dbReference>
<dbReference type="RefSeq" id="WP_106154435.1">
    <property type="nucleotide sequence ID" value="NZ_PVTS01000020.1"/>
</dbReference>
<evidence type="ECO:0000313" key="2">
    <source>
        <dbReference type="EMBL" id="RCW30007.1"/>
    </source>
</evidence>
<proteinExistence type="predicted"/>
<dbReference type="Proteomes" id="UP000252733">
    <property type="component" value="Unassembled WGS sequence"/>
</dbReference>
<dbReference type="OrthoDB" id="1120849at2"/>
<accession>A0A2T0X684</accession>
<protein>
    <recommendedName>
        <fullName evidence="4">DUF4468 domain-containing protein</fullName>
    </recommendedName>
</protein>
<organism evidence="2 3">
    <name type="scientific">Marinilabilia salmonicolor</name>
    <dbReference type="NCBI Taxonomy" id="989"/>
    <lineage>
        <taxon>Bacteria</taxon>
        <taxon>Pseudomonadati</taxon>
        <taxon>Bacteroidota</taxon>
        <taxon>Bacteroidia</taxon>
        <taxon>Marinilabiliales</taxon>
        <taxon>Marinilabiliaceae</taxon>
        <taxon>Marinilabilia</taxon>
    </lineage>
</organism>